<name>H1Y5V2_9SPHI</name>
<feature type="compositionally biased region" description="Low complexity" evidence="4">
    <location>
        <begin position="372"/>
        <end position="385"/>
    </location>
</feature>
<feature type="domain" description="Multidrug resistance protein MdtA-like alpha-helical hairpin" evidence="5">
    <location>
        <begin position="100"/>
        <end position="166"/>
    </location>
</feature>
<dbReference type="STRING" id="714943.Mucpa_6318"/>
<evidence type="ECO:0000259" key="5">
    <source>
        <dbReference type="Pfam" id="PF25876"/>
    </source>
</evidence>
<feature type="domain" description="Multidrug resistance protein MdtA-like barrel-sandwich hybrid" evidence="6">
    <location>
        <begin position="59"/>
        <end position="196"/>
    </location>
</feature>
<dbReference type="Pfam" id="PF25967">
    <property type="entry name" value="RND-MFP_C"/>
    <property type="match status" value="1"/>
</dbReference>
<evidence type="ECO:0000256" key="2">
    <source>
        <dbReference type="ARBA" id="ARBA00009477"/>
    </source>
</evidence>
<dbReference type="InterPro" id="IPR058792">
    <property type="entry name" value="Beta-barrel_RND_2"/>
</dbReference>
<dbReference type="Gene3D" id="2.40.30.170">
    <property type="match status" value="1"/>
</dbReference>
<dbReference type="AlphaFoldDB" id="H1Y5V2"/>
<dbReference type="SUPFAM" id="SSF111369">
    <property type="entry name" value="HlyD-like secretion proteins"/>
    <property type="match status" value="1"/>
</dbReference>
<dbReference type="InterPro" id="IPR006143">
    <property type="entry name" value="RND_pump_MFP"/>
</dbReference>
<evidence type="ECO:0000256" key="4">
    <source>
        <dbReference type="SAM" id="MobiDB-lite"/>
    </source>
</evidence>
<dbReference type="Gene3D" id="2.40.420.20">
    <property type="match status" value="1"/>
</dbReference>
<dbReference type="Pfam" id="PF25917">
    <property type="entry name" value="BSH_RND"/>
    <property type="match status" value="1"/>
</dbReference>
<dbReference type="Gene3D" id="2.40.50.100">
    <property type="match status" value="1"/>
</dbReference>
<feature type="domain" description="Multidrug resistance protein MdtA-like C-terminal permuted SH3" evidence="8">
    <location>
        <begin position="327"/>
        <end position="368"/>
    </location>
</feature>
<evidence type="ECO:0000259" key="6">
    <source>
        <dbReference type="Pfam" id="PF25917"/>
    </source>
</evidence>
<comment type="subcellular location">
    <subcellularLocation>
        <location evidence="1">Cell envelope</location>
    </subcellularLocation>
</comment>
<organism evidence="9 10">
    <name type="scientific">Mucilaginibacter paludis DSM 18603</name>
    <dbReference type="NCBI Taxonomy" id="714943"/>
    <lineage>
        <taxon>Bacteria</taxon>
        <taxon>Pseudomonadati</taxon>
        <taxon>Bacteroidota</taxon>
        <taxon>Sphingobacteriia</taxon>
        <taxon>Sphingobacteriales</taxon>
        <taxon>Sphingobacteriaceae</taxon>
        <taxon>Mucilaginibacter</taxon>
    </lineage>
</organism>
<dbReference type="InterPro" id="IPR058627">
    <property type="entry name" value="MdtA-like_C"/>
</dbReference>
<dbReference type="OrthoDB" id="9809068at2"/>
<dbReference type="GO" id="GO:1990281">
    <property type="term" value="C:efflux pump complex"/>
    <property type="evidence" value="ECO:0007669"/>
    <property type="project" value="TreeGrafter"/>
</dbReference>
<evidence type="ECO:0000259" key="8">
    <source>
        <dbReference type="Pfam" id="PF25967"/>
    </source>
</evidence>
<comment type="similarity">
    <text evidence="2">Belongs to the membrane fusion protein (MFP) (TC 8.A.1) family.</text>
</comment>
<dbReference type="InterPro" id="IPR058625">
    <property type="entry name" value="MdtA-like_BSH"/>
</dbReference>
<feature type="domain" description="CusB-like beta-barrel" evidence="7">
    <location>
        <begin position="210"/>
        <end position="285"/>
    </location>
</feature>
<proteinExistence type="inferred from homology"/>
<dbReference type="Pfam" id="PF25954">
    <property type="entry name" value="Beta-barrel_RND_2"/>
    <property type="match status" value="1"/>
</dbReference>
<evidence type="ECO:0000313" key="10">
    <source>
        <dbReference type="Proteomes" id="UP000002774"/>
    </source>
</evidence>
<gene>
    <name evidence="9" type="ORF">Mucpa_6318</name>
</gene>
<dbReference type="PANTHER" id="PTHR30469:SF33">
    <property type="entry name" value="SLR1207 PROTEIN"/>
    <property type="match status" value="1"/>
</dbReference>
<dbReference type="Gene3D" id="1.10.287.470">
    <property type="entry name" value="Helix hairpin bin"/>
    <property type="match status" value="1"/>
</dbReference>
<reference evidence="9" key="1">
    <citation type="submission" date="2011-09" db="EMBL/GenBank/DDBJ databases">
        <title>The permanent draft genome of Mucilaginibacter paludis DSM 18603.</title>
        <authorList>
            <consortium name="US DOE Joint Genome Institute (JGI-PGF)"/>
            <person name="Lucas S."/>
            <person name="Han J."/>
            <person name="Lapidus A."/>
            <person name="Bruce D."/>
            <person name="Goodwin L."/>
            <person name="Pitluck S."/>
            <person name="Peters L."/>
            <person name="Kyrpides N."/>
            <person name="Mavromatis K."/>
            <person name="Ivanova N."/>
            <person name="Mikhailova N."/>
            <person name="Held B."/>
            <person name="Detter J.C."/>
            <person name="Tapia R."/>
            <person name="Han C."/>
            <person name="Land M."/>
            <person name="Hauser L."/>
            <person name="Markowitz V."/>
            <person name="Cheng J.-F."/>
            <person name="Hugenholtz P."/>
            <person name="Woyke T."/>
            <person name="Wu D."/>
            <person name="Tindall B."/>
            <person name="Brambilla E."/>
            <person name="Klenk H.-P."/>
            <person name="Eisen J.A."/>
        </authorList>
    </citation>
    <scope>NUCLEOTIDE SEQUENCE [LARGE SCALE GENOMIC DNA]</scope>
    <source>
        <strain evidence="9">DSM 18603</strain>
    </source>
</reference>
<dbReference type="InterPro" id="IPR058624">
    <property type="entry name" value="MdtA-like_HH"/>
</dbReference>
<sequence>MKTKKIIFIILGVAAVAFAAWYFAFRKPEEVVVFSTEKPKTGYISQTVTATGKIQPVDTVAVGTQVSGTIAKLYADFNSKVKKGQLLAELDKTLFQASVSQYEANLASAQSQYVYQQGNYSRQGQLYKVGALSKADYDNALYTYKAAEASVNSMRAQLKSAQKNLSLASVYSPIDGTVLSRSVSEGQTVAASFSTPTLFSIAKDLTKMQVRASVDEADVGGIKIGERSSFTVDAFLDDTFTGTIQEIRLSPSISSNVVTYTTIINTSNDDQKLKPGMTANITIYTKEVNNALMVPAKALQFSPDSSLKTYQFTWLNSAGKTPGTNQGYIWVKQGERKLVQKQVQTGINNKTQVEIISGLTANDEVVTGSQVLSSSAGAAGGAQSSPFMPKRPGSSKKK</sequence>
<dbReference type="eggNOG" id="COG0845">
    <property type="taxonomic scope" value="Bacteria"/>
</dbReference>
<dbReference type="NCBIfam" id="TIGR01730">
    <property type="entry name" value="RND_mfp"/>
    <property type="match status" value="1"/>
</dbReference>
<dbReference type="EMBL" id="CM001403">
    <property type="protein sequence ID" value="EHQ30374.1"/>
    <property type="molecule type" value="Genomic_DNA"/>
</dbReference>
<feature type="region of interest" description="Disordered" evidence="4">
    <location>
        <begin position="372"/>
        <end position="398"/>
    </location>
</feature>
<dbReference type="GO" id="GO:0015562">
    <property type="term" value="F:efflux transmembrane transporter activity"/>
    <property type="evidence" value="ECO:0007669"/>
    <property type="project" value="TreeGrafter"/>
</dbReference>
<evidence type="ECO:0000313" key="9">
    <source>
        <dbReference type="EMBL" id="EHQ30374.1"/>
    </source>
</evidence>
<keyword evidence="10" id="KW-1185">Reference proteome</keyword>
<evidence type="ECO:0000256" key="3">
    <source>
        <dbReference type="ARBA" id="ARBA00022448"/>
    </source>
</evidence>
<dbReference type="Proteomes" id="UP000002774">
    <property type="component" value="Chromosome"/>
</dbReference>
<dbReference type="HOGENOM" id="CLU_018816_14_1_10"/>
<protein>
    <submittedName>
        <fullName evidence="9">Efflux transporter, RND family, MFP subunit</fullName>
    </submittedName>
</protein>
<dbReference type="PANTHER" id="PTHR30469">
    <property type="entry name" value="MULTIDRUG RESISTANCE PROTEIN MDTA"/>
    <property type="match status" value="1"/>
</dbReference>
<keyword evidence="3" id="KW-0813">Transport</keyword>
<evidence type="ECO:0000259" key="7">
    <source>
        <dbReference type="Pfam" id="PF25954"/>
    </source>
</evidence>
<dbReference type="RefSeq" id="WP_008512054.1">
    <property type="nucleotide sequence ID" value="NZ_CM001403.1"/>
</dbReference>
<dbReference type="Pfam" id="PF25876">
    <property type="entry name" value="HH_MFP_RND"/>
    <property type="match status" value="1"/>
</dbReference>
<evidence type="ECO:0000256" key="1">
    <source>
        <dbReference type="ARBA" id="ARBA00004196"/>
    </source>
</evidence>
<accession>H1Y5V2</accession>